<feature type="domain" description="Disease resistance protein At4g27190-like leucine-rich repeats" evidence="3">
    <location>
        <begin position="290"/>
        <end position="408"/>
    </location>
</feature>
<dbReference type="Pfam" id="PF11721">
    <property type="entry name" value="Malectin"/>
    <property type="match status" value="1"/>
</dbReference>
<keyword evidence="1" id="KW-0611">Plant defense</keyword>
<name>A0ABR2TMB6_9ROSI</name>
<organism evidence="4 5">
    <name type="scientific">Hibiscus sabdariffa</name>
    <name type="common">roselle</name>
    <dbReference type="NCBI Taxonomy" id="183260"/>
    <lineage>
        <taxon>Eukaryota</taxon>
        <taxon>Viridiplantae</taxon>
        <taxon>Streptophyta</taxon>
        <taxon>Embryophyta</taxon>
        <taxon>Tracheophyta</taxon>
        <taxon>Spermatophyta</taxon>
        <taxon>Magnoliopsida</taxon>
        <taxon>eudicotyledons</taxon>
        <taxon>Gunneridae</taxon>
        <taxon>Pentapetalae</taxon>
        <taxon>rosids</taxon>
        <taxon>malvids</taxon>
        <taxon>Malvales</taxon>
        <taxon>Malvaceae</taxon>
        <taxon>Malvoideae</taxon>
        <taxon>Hibiscus</taxon>
    </lineage>
</organism>
<dbReference type="Gene3D" id="2.60.120.430">
    <property type="entry name" value="Galactose-binding lectin"/>
    <property type="match status" value="1"/>
</dbReference>
<keyword evidence="5" id="KW-1185">Reference proteome</keyword>
<dbReference type="PANTHER" id="PTHR33463">
    <property type="entry name" value="NB-ARC DOMAIN-CONTAINING PROTEIN-RELATED"/>
    <property type="match status" value="1"/>
</dbReference>
<dbReference type="Proteomes" id="UP001396334">
    <property type="component" value="Unassembled WGS sequence"/>
</dbReference>
<sequence length="595" mass="68322">MECLGSILDVLMCLGDPTCRYIDHHRKLKQRNNDLQARLGLLNAIKIDVERRKKADLRWGKCTWEEVEKWLLDVQAINDQIRDIDEKMQNVCFFSRAHLRKCVAQMVERVKELIDQGRFTESLVIDDLSTAGVAFPLEHLEGGIAVNADIWNFLVNDEVGMIGVCGMGGIGNSTSSIYMKTLQNAIPKDLGPVYLNPRKGQVIVFSSQLDVFEIRSRLRKKLDFAEVLYVRRLRACTVDDCEDVESMLDLSLSSSPYNPLENLEYLGLVRLAKLHVLVKVGEASVISSVTTALPMPDMFSNLKSLAIVGCPNIKQFLPFELAHHFQNLERLEAWHCRQMEEIIGSDEEEEIQKGKGTKAPTEFSFPKLKKLVLMFLPELKSICGSSWVMACNCLTEIVVWECTELKRMPLYLPLFQDTNQSVPSLHPFESISISPMEWWEWERVEWDYPNAKEVLQPWLEETFYLESQIFLPAFPPIQPSHQDRQLSHIPMLCDSNSRPIPSGFSKSNCIDEIVMFINAGGDTLYETDSRMKLLGDTYFEIWEYRFNNLPPGDYFVDLHFAEIINTNGPKGMRVFNVYMQEEKLSEPISHYKLLI</sequence>
<dbReference type="EMBL" id="JBBPBN010000005">
    <property type="protein sequence ID" value="KAK9038606.1"/>
    <property type="molecule type" value="Genomic_DNA"/>
</dbReference>
<dbReference type="SUPFAM" id="SSF52047">
    <property type="entry name" value="RNI-like"/>
    <property type="match status" value="1"/>
</dbReference>
<evidence type="ECO:0000259" key="2">
    <source>
        <dbReference type="Pfam" id="PF11721"/>
    </source>
</evidence>
<evidence type="ECO:0000313" key="5">
    <source>
        <dbReference type="Proteomes" id="UP001396334"/>
    </source>
</evidence>
<dbReference type="InterPro" id="IPR021720">
    <property type="entry name" value="Malectin_dom"/>
</dbReference>
<accession>A0ABR2TMB6</accession>
<feature type="domain" description="Malectin" evidence="2">
    <location>
        <begin position="548"/>
        <end position="582"/>
    </location>
</feature>
<dbReference type="InterPro" id="IPR050905">
    <property type="entry name" value="Plant_NBS-LRR"/>
</dbReference>
<gene>
    <name evidence="4" type="ORF">V6N11_023465</name>
</gene>
<reference evidence="4 5" key="1">
    <citation type="journal article" date="2024" name="G3 (Bethesda)">
        <title>Genome assembly of Hibiscus sabdariffa L. provides insights into metabolisms of medicinal natural products.</title>
        <authorList>
            <person name="Kim T."/>
        </authorList>
    </citation>
    <scope>NUCLEOTIDE SEQUENCE [LARGE SCALE GENOMIC DNA]</scope>
    <source>
        <strain evidence="4">TK-2024</strain>
        <tissue evidence="4">Old leaves</tissue>
    </source>
</reference>
<dbReference type="InterPro" id="IPR057135">
    <property type="entry name" value="At4g27190-like_LRR"/>
</dbReference>
<dbReference type="Pfam" id="PF23247">
    <property type="entry name" value="LRR_RPS2"/>
    <property type="match status" value="1"/>
</dbReference>
<proteinExistence type="predicted"/>
<evidence type="ECO:0000256" key="1">
    <source>
        <dbReference type="ARBA" id="ARBA00022821"/>
    </source>
</evidence>
<dbReference type="PANTHER" id="PTHR33463:SF212">
    <property type="entry name" value="AND NB-ARC DOMAINS-CONTAINING DISEASE RESISTANCE PROTEIN, PUTATIVE-RELATED"/>
    <property type="match status" value="1"/>
</dbReference>
<dbReference type="InterPro" id="IPR032675">
    <property type="entry name" value="LRR_dom_sf"/>
</dbReference>
<dbReference type="Gene3D" id="3.80.10.10">
    <property type="entry name" value="Ribonuclease Inhibitor"/>
    <property type="match status" value="1"/>
</dbReference>
<protein>
    <submittedName>
        <fullName evidence="4">Uncharacterized protein</fullName>
    </submittedName>
</protein>
<evidence type="ECO:0000313" key="4">
    <source>
        <dbReference type="EMBL" id="KAK9038606.1"/>
    </source>
</evidence>
<evidence type="ECO:0000259" key="3">
    <source>
        <dbReference type="Pfam" id="PF23247"/>
    </source>
</evidence>
<comment type="caution">
    <text evidence="4">The sequence shown here is derived from an EMBL/GenBank/DDBJ whole genome shotgun (WGS) entry which is preliminary data.</text>
</comment>